<dbReference type="AlphaFoldDB" id="A0A0G0G7H1"/>
<organism evidence="2 3">
    <name type="scientific">Candidatus Roizmanbacteria bacterium GW2011_GWC2_37_13</name>
    <dbReference type="NCBI Taxonomy" id="1618486"/>
    <lineage>
        <taxon>Bacteria</taxon>
        <taxon>Candidatus Roizmaniibacteriota</taxon>
    </lineage>
</organism>
<accession>A0A0G0G7H1</accession>
<comment type="caution">
    <text evidence="2">The sequence shown here is derived from an EMBL/GenBank/DDBJ whole genome shotgun (WGS) entry which is preliminary data.</text>
</comment>
<proteinExistence type="predicted"/>
<gene>
    <name evidence="2" type="ORF">US40_C0004G0027</name>
</gene>
<feature type="region of interest" description="Disordered" evidence="1">
    <location>
        <begin position="107"/>
        <end position="137"/>
    </location>
</feature>
<reference evidence="2 3" key="1">
    <citation type="journal article" date="2015" name="Nature">
        <title>rRNA introns, odd ribosomes, and small enigmatic genomes across a large radiation of phyla.</title>
        <authorList>
            <person name="Brown C.T."/>
            <person name="Hug L.A."/>
            <person name="Thomas B.C."/>
            <person name="Sharon I."/>
            <person name="Castelle C.J."/>
            <person name="Singh A."/>
            <person name="Wilkins M.J."/>
            <person name="Williams K.H."/>
            <person name="Banfield J.F."/>
        </authorList>
    </citation>
    <scope>NUCLEOTIDE SEQUENCE [LARGE SCALE GENOMIC DNA]</scope>
</reference>
<evidence type="ECO:0000256" key="1">
    <source>
        <dbReference type="SAM" id="MobiDB-lite"/>
    </source>
</evidence>
<evidence type="ECO:0000313" key="2">
    <source>
        <dbReference type="EMBL" id="KKQ25992.1"/>
    </source>
</evidence>
<feature type="compositionally biased region" description="Low complexity" evidence="1">
    <location>
        <begin position="121"/>
        <end position="130"/>
    </location>
</feature>
<name>A0A0G0G7H1_9BACT</name>
<sequence>MLSHRLRIIISLAVALLVVNLYGRLSTTPFVKKNLFFNFKFPTLNLWTGQDLSLQNKLNNQNNSFNLPTSKISSFSPTLAPSNKPSATSEVANGLSITPKPTLFSTGFVNKTPTPKPTSKPKPTATPKLPAVTSAQRPGSTLTEIFNEVQKRECIPAALLYAFQTQETGPWWPFDSPSSKVKIYNKYGWWLDGTGSSCTGMGYHTQTGIVPADAVDAGTVCQNALGGYDQAIMGILQINQDEENAAKKYITNVIKGSIDRRVLFDNAVIFAIITKNRLGTPPSNCTDWPDDAVREAAEKHYGSCGDNYCTNILKYYKQYK</sequence>
<dbReference type="EMBL" id="LBSV01000004">
    <property type="protein sequence ID" value="KKQ25992.1"/>
    <property type="molecule type" value="Genomic_DNA"/>
</dbReference>
<dbReference type="Proteomes" id="UP000034917">
    <property type="component" value="Unassembled WGS sequence"/>
</dbReference>
<evidence type="ECO:0000313" key="3">
    <source>
        <dbReference type="Proteomes" id="UP000034917"/>
    </source>
</evidence>
<protein>
    <submittedName>
        <fullName evidence="2">Uncharacterized protein</fullName>
    </submittedName>
</protein>